<keyword evidence="1 2" id="KW-0597">Phosphoprotein</keyword>
<dbReference type="AlphaFoldDB" id="A0A6L9MND1"/>
<accession>A0A6L9MND1</accession>
<reference evidence="4 5" key="1">
    <citation type="submission" date="2020-01" db="EMBL/GenBank/DDBJ databases">
        <title>Genomes of bacteria type strains.</title>
        <authorList>
            <person name="Chen J."/>
            <person name="Zhu S."/>
            <person name="Chen J."/>
        </authorList>
    </citation>
    <scope>NUCLEOTIDE SEQUENCE [LARGE SCALE GENOMIC DNA]</scope>
    <source>
        <strain evidence="4 5">KCTC 52919</strain>
    </source>
</reference>
<dbReference type="RefSeq" id="WP_163046076.1">
    <property type="nucleotide sequence ID" value="NZ_JAAAMJ010000032.1"/>
</dbReference>
<evidence type="ECO:0000256" key="2">
    <source>
        <dbReference type="PROSITE-ProRule" id="PRU00169"/>
    </source>
</evidence>
<evidence type="ECO:0000259" key="3">
    <source>
        <dbReference type="PROSITE" id="PS50110"/>
    </source>
</evidence>
<name>A0A6L9MND1_9HYPH</name>
<gene>
    <name evidence="4" type="ORF">GTW51_21405</name>
</gene>
<dbReference type="Pfam" id="PF00072">
    <property type="entry name" value="Response_reg"/>
    <property type="match status" value="1"/>
</dbReference>
<dbReference type="InterPro" id="IPR011006">
    <property type="entry name" value="CheY-like_superfamily"/>
</dbReference>
<dbReference type="PROSITE" id="PS50110">
    <property type="entry name" value="RESPONSE_REGULATORY"/>
    <property type="match status" value="1"/>
</dbReference>
<feature type="modified residue" description="4-aspartylphosphate" evidence="2">
    <location>
        <position position="53"/>
    </location>
</feature>
<dbReference type="Proteomes" id="UP000476332">
    <property type="component" value="Unassembled WGS sequence"/>
</dbReference>
<dbReference type="SUPFAM" id="SSF52172">
    <property type="entry name" value="CheY-like"/>
    <property type="match status" value="1"/>
</dbReference>
<dbReference type="InterPro" id="IPR050595">
    <property type="entry name" value="Bact_response_regulator"/>
</dbReference>
<dbReference type="PANTHER" id="PTHR44591">
    <property type="entry name" value="STRESS RESPONSE REGULATOR PROTEIN 1"/>
    <property type="match status" value="1"/>
</dbReference>
<sequence>MCHVLIIEDEPLMAMDLEALLEQEGATSFSFAASQDEAVREALARKPDLITSDVTLTEGTGPLAVSIILDAIGPVPVIFITGTPEACEPRKPGCPILTKPFDRAAIVQAFHDLVPDA</sequence>
<comment type="caution">
    <text evidence="4">The sequence shown here is derived from an EMBL/GenBank/DDBJ whole genome shotgun (WGS) entry which is preliminary data.</text>
</comment>
<evidence type="ECO:0000313" key="4">
    <source>
        <dbReference type="EMBL" id="NDV89222.1"/>
    </source>
</evidence>
<keyword evidence="5" id="KW-1185">Reference proteome</keyword>
<dbReference type="EMBL" id="JAAAMJ010000032">
    <property type="protein sequence ID" value="NDV89222.1"/>
    <property type="molecule type" value="Genomic_DNA"/>
</dbReference>
<feature type="domain" description="Response regulatory" evidence="3">
    <location>
        <begin position="3"/>
        <end position="114"/>
    </location>
</feature>
<protein>
    <submittedName>
        <fullName evidence="4">Response regulator</fullName>
    </submittedName>
</protein>
<dbReference type="InterPro" id="IPR001789">
    <property type="entry name" value="Sig_transdc_resp-reg_receiver"/>
</dbReference>
<dbReference type="PANTHER" id="PTHR44591:SF20">
    <property type="entry name" value="PROTEIN PILH"/>
    <property type="match status" value="1"/>
</dbReference>
<evidence type="ECO:0000313" key="5">
    <source>
        <dbReference type="Proteomes" id="UP000476332"/>
    </source>
</evidence>
<proteinExistence type="predicted"/>
<dbReference type="Gene3D" id="3.40.50.2300">
    <property type="match status" value="1"/>
</dbReference>
<evidence type="ECO:0000256" key="1">
    <source>
        <dbReference type="ARBA" id="ARBA00022553"/>
    </source>
</evidence>
<organism evidence="4 5">
    <name type="scientific">Aurantimonas aggregata</name>
    <dbReference type="NCBI Taxonomy" id="2047720"/>
    <lineage>
        <taxon>Bacteria</taxon>
        <taxon>Pseudomonadati</taxon>
        <taxon>Pseudomonadota</taxon>
        <taxon>Alphaproteobacteria</taxon>
        <taxon>Hyphomicrobiales</taxon>
        <taxon>Aurantimonadaceae</taxon>
        <taxon>Aurantimonas</taxon>
    </lineage>
</organism>
<dbReference type="GO" id="GO:0000160">
    <property type="term" value="P:phosphorelay signal transduction system"/>
    <property type="evidence" value="ECO:0007669"/>
    <property type="project" value="InterPro"/>
</dbReference>
<dbReference type="SMART" id="SM00448">
    <property type="entry name" value="REC"/>
    <property type="match status" value="1"/>
</dbReference>